<dbReference type="EMBL" id="AMCI01007568">
    <property type="protein sequence ID" value="EJW92389.1"/>
    <property type="molecule type" value="Genomic_DNA"/>
</dbReference>
<feature type="non-terminal residue" evidence="1">
    <location>
        <position position="1"/>
    </location>
</feature>
<dbReference type="SUPFAM" id="SSF48334">
    <property type="entry name" value="DNA repair protein MutS, domain III"/>
    <property type="match status" value="1"/>
</dbReference>
<dbReference type="AlphaFoldDB" id="J9FYD5"/>
<organism evidence="1">
    <name type="scientific">gut metagenome</name>
    <dbReference type="NCBI Taxonomy" id="749906"/>
    <lineage>
        <taxon>unclassified sequences</taxon>
        <taxon>metagenomes</taxon>
        <taxon>organismal metagenomes</taxon>
    </lineage>
</organism>
<comment type="caution">
    <text evidence="1">The sequence shown here is derived from an EMBL/GenBank/DDBJ whole genome shotgun (WGS) entry which is preliminary data.</text>
</comment>
<sequence length="174" mass="19885">FIKEYCLSTLGEEKVDEMSFSTDFATVKRLLLQTDEFIKILNGDEEFPSSYFFDTRYSLKRIKPDGTWLDERELFDLSRSLRTISDITRFLTPQNEEEPPYPALTELAGDIKLFPRLVAKIDSIIDKYGKVKNNASPELQRIRAEMSSTMSGISKSLQSILRAAQAEGVVDKDI</sequence>
<evidence type="ECO:0000313" key="1">
    <source>
        <dbReference type="EMBL" id="EJW92389.1"/>
    </source>
</evidence>
<accession>J9FYD5</accession>
<name>J9FYD5_9ZZZZ</name>
<reference evidence="1" key="1">
    <citation type="journal article" date="2012" name="PLoS ONE">
        <title>Gene sets for utilization of primary and secondary nutrition supplies in the distal gut of endangered iberian lynx.</title>
        <authorList>
            <person name="Alcaide M."/>
            <person name="Messina E."/>
            <person name="Richter M."/>
            <person name="Bargiela R."/>
            <person name="Peplies J."/>
            <person name="Huws S.A."/>
            <person name="Newbold C.J."/>
            <person name="Golyshin P.N."/>
            <person name="Simon M.A."/>
            <person name="Lopez G."/>
            <person name="Yakimov M.M."/>
            <person name="Ferrer M."/>
        </authorList>
    </citation>
    <scope>NUCLEOTIDE SEQUENCE</scope>
</reference>
<gene>
    <name evidence="1" type="ORF">EVA_19504</name>
</gene>
<dbReference type="InterPro" id="IPR036187">
    <property type="entry name" value="DNA_mismatch_repair_MutS_sf"/>
</dbReference>
<proteinExistence type="predicted"/>
<feature type="non-terminal residue" evidence="1">
    <location>
        <position position="174"/>
    </location>
</feature>
<protein>
    <submittedName>
        <fullName evidence="1">MutS2 family protein</fullName>
    </submittedName>
</protein>